<sequence length="1007" mass="118536">MKNYNKKYFFNAIDEKFCNCNILYNAESIIKYDKEFDVYYNFGLRMDFIHTSKDFFKDELKLEADKKDYLKFKNMVGTYKDGVTANFTNKNVINYLKNLDTSNFIKKFEKYRETKNKTLVPYNLYKFFVGFDTEYKSNLQYNARINEADELEKERNIILNKEDEIISYQLSFMISEDLYINTVICVYLGFELDFNEVIIKTIIDFLNTVSTFIKNEDKFDCTLIAHKNIVDFTKVRGMITPKVFDKNAELPKKYESLTSIRNCFVTVKPLAVYDIDYNRNYKSLGTIHYRDSLLLDNPQSLAYLGESLNFKKLDVGENIEYMEDFIKYNPNAFLMYATQDSNIVVNFLYSMYLHCLEDGKEVPLTIAGYSADVGQKFLKKLYNLKSDADFDKIFRGIECRKVGKSKQYYIRDSLYSHFGALAMNYYGGRNETFVHGYLKGQFYDIDGSKFYPVMASIIPLLDFNKDPIYIPAGEVKDDTFLWDLEEVGYVICDFDYAEVDNKMLPCITVKAKKGNDDKGLIFTRSGKDVFTTLTEVKSAYKLGAKINIKYGVKFKILDIQGYEKYPFLELFKYFAKQRNKYKKGTQLNKLWKLIANSFTGKIGQGIKGKRVYDFSSAEMNDIPQSKVSCPPYITELTSVGRTVITEVMNCFILEGWEIMNVVTDGFLARSPNNKIVTPEDINNIIEKYKNDHRFPTLNRWTVAVKSLEEKSYLEIKHTGTDLLVVKTRVCALLNKENEELSQYATTGFTNPPEWSDYSLNEQIEAFFKTVIDREKRFKITTKKLITSRDVRTGKFTGKMIDKEISFNYDYKRKPTEIKMENDYICIKTKAWENIEEFFAEKDYRERNKDIQIKDLQGDKKMEILEDLRKYKFRNIDKKNEFKDLIEKFFIAFFKTKIFTITGINKELDYIYLHKLLQLKQIELHADITAYKKLKLQKFIKDNLEELKFEMLVLANKIFEEEKIRFSFSGIENNLIKYNKIFFEDNIKNNENKKININDTEHLKNLTI</sequence>
<dbReference type="AlphaFoldDB" id="A0A3P1VM59"/>
<evidence type="ECO:0008006" key="2">
    <source>
        <dbReference type="Google" id="ProtNLM"/>
    </source>
</evidence>
<dbReference type="EMBL" id="RQZD01000039">
    <property type="protein sequence ID" value="RRD34748.1"/>
    <property type="molecule type" value="Genomic_DNA"/>
</dbReference>
<organism evidence="1">
    <name type="scientific">Fusobacterium nucleatum</name>
    <dbReference type="NCBI Taxonomy" id="851"/>
    <lineage>
        <taxon>Bacteria</taxon>
        <taxon>Fusobacteriati</taxon>
        <taxon>Fusobacteriota</taxon>
        <taxon>Fusobacteriia</taxon>
        <taxon>Fusobacteriales</taxon>
        <taxon>Fusobacteriaceae</taxon>
        <taxon>Fusobacterium</taxon>
    </lineage>
</organism>
<comment type="caution">
    <text evidence="1">The sequence shown here is derived from an EMBL/GenBank/DDBJ whole genome shotgun (WGS) entry which is preliminary data.</text>
</comment>
<protein>
    <recommendedName>
        <fullName evidence="2">DNA-directed DNA polymerase</fullName>
    </recommendedName>
</protein>
<name>A0A3P1VM59_FUSNU</name>
<gene>
    <name evidence="1" type="ORF">EII28_11630</name>
</gene>
<dbReference type="InterPro" id="IPR043502">
    <property type="entry name" value="DNA/RNA_pol_sf"/>
</dbReference>
<dbReference type="SUPFAM" id="SSF56672">
    <property type="entry name" value="DNA/RNA polymerases"/>
    <property type="match status" value="1"/>
</dbReference>
<evidence type="ECO:0000313" key="1">
    <source>
        <dbReference type="EMBL" id="RRD34748.1"/>
    </source>
</evidence>
<reference evidence="1" key="1">
    <citation type="submission" date="2018-11" db="EMBL/GenBank/DDBJ databases">
        <title>Genomes From Bacteria Associated with the Canine Oral Cavity: a Test Case for Automated Genome-Based Taxonomic Assignment.</title>
        <authorList>
            <person name="Coil D.A."/>
            <person name="Jospin G."/>
            <person name="Darling A.E."/>
            <person name="Wallis C."/>
            <person name="Davis I.J."/>
            <person name="Harris S."/>
            <person name="Eisen J.A."/>
            <person name="Holcombe L.J."/>
            <person name="O'Flynn C."/>
        </authorList>
    </citation>
    <scope>NUCLEOTIDE SEQUENCE [LARGE SCALE GENOMIC DNA]</scope>
    <source>
        <strain evidence="1">OH5060</strain>
    </source>
</reference>
<accession>A0A3P1VM59</accession>
<proteinExistence type="predicted"/>